<accession>A0AAU7B203</accession>
<evidence type="ECO:0000313" key="2">
    <source>
        <dbReference type="EMBL" id="XAY07891.1"/>
    </source>
</evidence>
<reference evidence="2" key="1">
    <citation type="submission" date="2022-12" db="EMBL/GenBank/DDBJ databases">
        <title>Paraconexibacter alkalitolerans sp. nov. and Baekduia alba sp. nov., isolated from soil and emended description of the genera Paraconexibacter (Chun et al., 2020) and Baekduia (An et al., 2020).</title>
        <authorList>
            <person name="Vieira S."/>
            <person name="Huber K.J."/>
            <person name="Geppert A."/>
            <person name="Wolf J."/>
            <person name="Neumann-Schaal M."/>
            <person name="Muesken M."/>
            <person name="Overmann J."/>
        </authorList>
    </citation>
    <scope>NUCLEOTIDE SEQUENCE</scope>
    <source>
        <strain evidence="2">AEG42_29</strain>
    </source>
</reference>
<name>A0AAU7B203_9ACTN</name>
<dbReference type="AlphaFoldDB" id="A0AAU7B203"/>
<proteinExistence type="predicted"/>
<evidence type="ECO:0000259" key="1">
    <source>
        <dbReference type="Pfam" id="PF20208"/>
    </source>
</evidence>
<organism evidence="2">
    <name type="scientific">Paraconexibacter sp. AEG42_29</name>
    <dbReference type="NCBI Taxonomy" id="2997339"/>
    <lineage>
        <taxon>Bacteria</taxon>
        <taxon>Bacillati</taxon>
        <taxon>Actinomycetota</taxon>
        <taxon>Thermoleophilia</taxon>
        <taxon>Solirubrobacterales</taxon>
        <taxon>Paraconexibacteraceae</taxon>
        <taxon>Paraconexibacter</taxon>
    </lineage>
</organism>
<protein>
    <recommendedName>
        <fullName evidence="1">ARG and Rhodanese-Phosphatase-superfamily-associated domain-containing protein</fullName>
    </recommendedName>
</protein>
<gene>
    <name evidence="2" type="ORF">DSM112329_04783</name>
</gene>
<sequence length="329" mass="34820">MPAVIAPTDLKVGTPQISGPLTVHPLFRGDAPGLEYRSFAQAAAEGFVVHEVEHGGAVNDLVVTNPLDVAVMLYDGEEVMGAQQNRTLDTTVLVPAHAQLTVPVSCVEQGRWEGERNAEGFVPAPQAAYPSLRRMKSAQATAAAARGGLRRADQGAVWAEVGAMAERRDAPTATGAMHDVYEHDRASLAEIANGIERADGQVGAVAVIGGRVAVLDYVSRSDVWAALHGPLVQGYALDALDNNSRGVPLHPGELVDQAWVQGWASTMFGIRDVLLRPTVGLGRSIAIDACGTAATGCVHDGELVQMTAFPGYDEPVADATRIRRPSRRR</sequence>
<dbReference type="KEGG" id="parq:DSM112329_04783"/>
<dbReference type="InterPro" id="IPR046699">
    <property type="entry name" value="ARPP-1"/>
</dbReference>
<dbReference type="RefSeq" id="WP_354699076.1">
    <property type="nucleotide sequence ID" value="NZ_CP114014.1"/>
</dbReference>
<feature type="domain" description="ARG and Rhodanese-Phosphatase-superfamily-associated" evidence="1">
    <location>
        <begin position="10"/>
        <end position="309"/>
    </location>
</feature>
<dbReference type="EMBL" id="CP114014">
    <property type="protein sequence ID" value="XAY07891.1"/>
    <property type="molecule type" value="Genomic_DNA"/>
</dbReference>
<dbReference type="Pfam" id="PF20208">
    <property type="entry name" value="ARPP-1"/>
    <property type="match status" value="1"/>
</dbReference>